<keyword evidence="4" id="KW-1185">Reference proteome</keyword>
<gene>
    <name evidence="3" type="ORF">RS75_05105</name>
</gene>
<protein>
    <submittedName>
        <fullName evidence="3">Membrane protein</fullName>
    </submittedName>
</protein>
<dbReference type="RefSeq" id="WP_045018033.1">
    <property type="nucleotide sequence ID" value="NZ_JWJH01000004.1"/>
</dbReference>
<reference evidence="3 4" key="1">
    <citation type="submission" date="2015-03" db="EMBL/GenBank/DDBJ databases">
        <title>Draft Genome Sequences of Agrobacterium nepotum Strain 39/7T (= CFBP 7436T = LMG 26435T) and Agrobacterium sp. Strain KFB 330 (= CFBP 8308 = LMG 28674).</title>
        <authorList>
            <person name="Kuzmanovic N."/>
            <person name="Pulawska J."/>
            <person name="Obradovic A."/>
        </authorList>
    </citation>
    <scope>NUCLEOTIDE SEQUENCE [LARGE SCALE GENOMIC DNA]</scope>
    <source>
        <strain evidence="3 4">39/7</strain>
    </source>
</reference>
<dbReference type="EMBL" id="JWJH01000004">
    <property type="protein sequence ID" value="KJF68830.1"/>
    <property type="molecule type" value="Genomic_DNA"/>
</dbReference>
<dbReference type="Pfam" id="PF07811">
    <property type="entry name" value="TadE"/>
    <property type="match status" value="1"/>
</dbReference>
<feature type="domain" description="TadE-like" evidence="2">
    <location>
        <begin position="29"/>
        <end position="67"/>
    </location>
</feature>
<organism evidence="3 4">
    <name type="scientific">Rhizobium nepotum 39/7</name>
    <dbReference type="NCBI Taxonomy" id="1368418"/>
    <lineage>
        <taxon>Bacteria</taxon>
        <taxon>Pseudomonadati</taxon>
        <taxon>Pseudomonadota</taxon>
        <taxon>Alphaproteobacteria</taxon>
        <taxon>Hyphomicrobiales</taxon>
        <taxon>Rhizobiaceae</taxon>
        <taxon>Rhizobium/Agrobacterium group</taxon>
        <taxon>Rhizobium</taxon>
    </lineage>
</organism>
<dbReference type="InterPro" id="IPR012495">
    <property type="entry name" value="TadE-like_dom"/>
</dbReference>
<keyword evidence="1" id="KW-0812">Transmembrane</keyword>
<feature type="transmembrane region" description="Helical" evidence="1">
    <location>
        <begin position="35"/>
        <end position="54"/>
    </location>
</feature>
<evidence type="ECO:0000313" key="3">
    <source>
        <dbReference type="EMBL" id="KJF68830.1"/>
    </source>
</evidence>
<sequence length="197" mass="21737">MMAGLVSAVTNGRLRFVALVTRFAKDRRGVGAVEFAIIFPILLALYLTSFEFTIGYNTYKRASIAAATVNDLISKTASVDKAYLQSTLRVSEAVFAPYSTKELKLKISGITIDKQKQAKIAWSWDEKNERPYAVGSPAAAPSRLLVADTFLVHVELSIPHELLMFMPDIASSGVKSITIGRDYFFKQRDAEITCSNC</sequence>
<comment type="caution">
    <text evidence="3">The sequence shown here is derived from an EMBL/GenBank/DDBJ whole genome shotgun (WGS) entry which is preliminary data.</text>
</comment>
<evidence type="ECO:0000256" key="1">
    <source>
        <dbReference type="SAM" id="Phobius"/>
    </source>
</evidence>
<dbReference type="Proteomes" id="UP000052068">
    <property type="component" value="Unassembled WGS sequence"/>
</dbReference>
<proteinExistence type="predicted"/>
<evidence type="ECO:0000313" key="4">
    <source>
        <dbReference type="Proteomes" id="UP000052068"/>
    </source>
</evidence>
<keyword evidence="1" id="KW-1133">Transmembrane helix</keyword>
<keyword evidence="1" id="KW-0472">Membrane</keyword>
<evidence type="ECO:0000259" key="2">
    <source>
        <dbReference type="Pfam" id="PF07811"/>
    </source>
</evidence>
<accession>A0ABR5CVK6</accession>
<name>A0ABR5CVK6_9HYPH</name>